<dbReference type="OrthoDB" id="762064at2759"/>
<proteinExistence type="evidence at transcript level"/>
<evidence type="ECO:0000313" key="1">
    <source>
        <dbReference type="EMBL" id="AIG21824.1"/>
    </source>
</evidence>
<dbReference type="HOGENOM" id="CLU_1436275_0_0_1"/>
<reference evidence="1" key="1">
    <citation type="journal article" date="2014" name="PLoS ONE">
        <title>Genome-wide analysis of the MADS-box gene family in Brachypodium distachyon.</title>
        <authorList>
            <person name="Wei B."/>
            <person name="Zhang R.Z."/>
            <person name="Guo J.J."/>
            <person name="Liu D.M."/>
            <person name="Li A.L."/>
            <person name="Fan R.C."/>
            <person name="Mao L."/>
            <person name="Zhang X.Q."/>
        </authorList>
    </citation>
    <scope>NUCLEOTIDE SEQUENCE</scope>
</reference>
<accession>I1HEP6</accession>
<dbReference type="EMBL" id="KF469310">
    <property type="protein sequence ID" value="AIG21824.1"/>
    <property type="molecule type" value="mRNA"/>
</dbReference>
<dbReference type="KEGG" id="bdi:104582555"/>
<organism evidence="1">
    <name type="scientific">Brachypodium distachyon</name>
    <name type="common">Purple false brome</name>
    <name type="synonym">Trachynia distachya</name>
    <dbReference type="NCBI Taxonomy" id="15368"/>
    <lineage>
        <taxon>Eukaryota</taxon>
        <taxon>Viridiplantae</taxon>
        <taxon>Streptophyta</taxon>
        <taxon>Embryophyta</taxon>
        <taxon>Tracheophyta</taxon>
        <taxon>Spermatophyta</taxon>
        <taxon>Magnoliopsida</taxon>
        <taxon>Liliopsida</taxon>
        <taxon>Poales</taxon>
        <taxon>Poaceae</taxon>
        <taxon>BOP clade</taxon>
        <taxon>Pooideae</taxon>
        <taxon>Stipodae</taxon>
        <taxon>Brachypodieae</taxon>
        <taxon>Brachypodium</taxon>
    </lineage>
</organism>
<name>I1HEP6_BRADI</name>
<protein>
    <submittedName>
        <fullName evidence="1">MADS-box transcription factor 15</fullName>
    </submittedName>
</protein>
<sequence length="189" mass="21178">MDKLREQIQKARHENHKRHTASLVHNAMLGRLPGLEGLAVEEVTNVGWMVQMNLKSLGERIANLQALAALGARAQPAPSLTYEQQVPHQETWIDMVRAPLFHSRFTNGNDARSSTPNNNMANTSASGGFSWKWHADPSASSSSFQPMIFKDQLQVPFSFEITTLASWSIWKIRNDFIFNGVQPSLYGCN</sequence>
<dbReference type="GeneID" id="104582555"/>
<dbReference type="AlphaFoldDB" id="I1HEP6"/>